<evidence type="ECO:0000259" key="9">
    <source>
        <dbReference type="PROSITE" id="PS51545"/>
    </source>
</evidence>
<dbReference type="InterPro" id="IPR011009">
    <property type="entry name" value="Kinase-like_dom_sf"/>
</dbReference>
<dbReference type="Proteomes" id="UP000070544">
    <property type="component" value="Unassembled WGS sequence"/>
</dbReference>
<proteinExistence type="inferred from homology"/>
<accession>A0A139AT54</accession>
<dbReference type="GO" id="GO:0000329">
    <property type="term" value="C:fungal-type vacuole membrane"/>
    <property type="evidence" value="ECO:0007669"/>
    <property type="project" value="EnsemblFungi"/>
</dbReference>
<feature type="domain" description="C2 PI3K-type" evidence="10">
    <location>
        <begin position="15"/>
        <end position="181"/>
    </location>
</feature>
<dbReference type="Gene3D" id="1.25.40.70">
    <property type="entry name" value="Phosphatidylinositol 3-kinase, accessory domain (PIK)"/>
    <property type="match status" value="1"/>
</dbReference>
<dbReference type="GO" id="GO:0032968">
    <property type="term" value="P:positive regulation of transcription elongation by RNA polymerase II"/>
    <property type="evidence" value="ECO:0007669"/>
    <property type="project" value="EnsemblFungi"/>
</dbReference>
<dbReference type="PANTHER" id="PTHR10048:SF7">
    <property type="entry name" value="PHOSPHATIDYLINOSITOL 3-KINASE CATALYTIC SUBUNIT TYPE 3"/>
    <property type="match status" value="1"/>
</dbReference>
<feature type="domain" description="PI3K/PI4K catalytic" evidence="8">
    <location>
        <begin position="533"/>
        <end position="800"/>
    </location>
</feature>
<dbReference type="InterPro" id="IPR035892">
    <property type="entry name" value="C2_domain_sf"/>
</dbReference>
<feature type="domain" description="PIK helical" evidence="9">
    <location>
        <begin position="275"/>
        <end position="457"/>
    </location>
</feature>
<dbReference type="GO" id="GO:0006897">
    <property type="term" value="P:endocytosis"/>
    <property type="evidence" value="ECO:0007669"/>
    <property type="project" value="TreeGrafter"/>
</dbReference>
<dbReference type="FunFam" id="1.25.40.70:FF:000009">
    <property type="entry name" value="Phosphatidylinositol 3-kinase VPS34"/>
    <property type="match status" value="1"/>
</dbReference>
<dbReference type="InterPro" id="IPR001263">
    <property type="entry name" value="PI3K_accessory_dom"/>
</dbReference>
<dbReference type="InterPro" id="IPR015433">
    <property type="entry name" value="PI3/4_kinase"/>
</dbReference>
<dbReference type="InterPro" id="IPR042236">
    <property type="entry name" value="PI3K_accessory_sf"/>
</dbReference>
<dbReference type="InterPro" id="IPR036940">
    <property type="entry name" value="PI3/4_kinase_cat_sf"/>
</dbReference>
<dbReference type="GO" id="GO:0005768">
    <property type="term" value="C:endosome"/>
    <property type="evidence" value="ECO:0007669"/>
    <property type="project" value="EnsemblFungi"/>
</dbReference>
<dbReference type="PROSITE" id="PS51545">
    <property type="entry name" value="PIK_HELICAL"/>
    <property type="match status" value="1"/>
</dbReference>
<comment type="catalytic activity">
    <reaction evidence="6">
        <text>a 1,2-diacyl-sn-glycero-3-phospho-(1D-myo-inositol) + ATP = a 1,2-diacyl-sn-glycero-3-phospho-(1D-myo-inositol-3-phosphate) + ADP + H(+)</text>
        <dbReference type="Rhea" id="RHEA:12709"/>
        <dbReference type="ChEBI" id="CHEBI:15378"/>
        <dbReference type="ChEBI" id="CHEBI:30616"/>
        <dbReference type="ChEBI" id="CHEBI:57880"/>
        <dbReference type="ChEBI" id="CHEBI:58088"/>
        <dbReference type="ChEBI" id="CHEBI:456216"/>
        <dbReference type="EC" id="2.7.1.137"/>
    </reaction>
    <physiologicalReaction direction="left-to-right" evidence="6">
        <dbReference type="Rhea" id="RHEA:12710"/>
    </physiologicalReaction>
</comment>
<dbReference type="CDD" id="cd08397">
    <property type="entry name" value="C2_PI3K_class_III"/>
    <property type="match status" value="1"/>
</dbReference>
<name>A0A139AT54_GONPJ</name>
<dbReference type="GO" id="GO:0005524">
    <property type="term" value="F:ATP binding"/>
    <property type="evidence" value="ECO:0007669"/>
    <property type="project" value="UniProtKB-UniRule"/>
</dbReference>
<dbReference type="Gene3D" id="2.60.40.150">
    <property type="entry name" value="C2 domain"/>
    <property type="match status" value="1"/>
</dbReference>
<dbReference type="CDD" id="cd00896">
    <property type="entry name" value="PI3Kc_III"/>
    <property type="match status" value="1"/>
</dbReference>
<dbReference type="FunFam" id="3.30.1010.10:FF:000002">
    <property type="entry name" value="Phosphatidylinositol 3-kinase catalytic subunit type 3"/>
    <property type="match status" value="1"/>
</dbReference>
<dbReference type="InterPro" id="IPR016024">
    <property type="entry name" value="ARM-type_fold"/>
</dbReference>
<dbReference type="GO" id="GO:0034272">
    <property type="term" value="C:phosphatidylinositol 3-kinase complex, class III, type II"/>
    <property type="evidence" value="ECO:0007669"/>
    <property type="project" value="EnsemblFungi"/>
</dbReference>
<dbReference type="Pfam" id="PF00454">
    <property type="entry name" value="PI3_PI4_kinase"/>
    <property type="match status" value="1"/>
</dbReference>
<comment type="similarity">
    <text evidence="1">Belongs to the PI3/PI4-kinase family. Type III PI4K subfamily.</text>
</comment>
<dbReference type="EC" id="2.7.1.137" evidence="7"/>
<sequence>MSESKDFTFCYTSDVDLTVSVRIATLEGNLPKAGGFALLEDPYLKLSTLAEWPELFVTCELWAENCRLAEPISTSYKVFKNKLAWNEWITFPVKFRDLPITTQLVLNVYEPYTPQNYKIVGGTAFRLFGPSNTLKTGKHKLLVSTGKKADGRVESTTPGYVSGEDKEMDRIGKLMRRYERGDVQRLDWLDNLAFREIEKVNAKEVASSKNLYLYIDLPQFDFPLVYQEREYSNPVSSRLADAEIVIVADPEAFLENIYEGKHRRLVRSHRNGPMDRDLKPNARIRDELNRIVQYPPTHSLTSEEKDLVWKFRYHLTRDRRATTKFLKSVAWSDPVEARQAADLLPSWGEVSVEDALEMLGPGFENRAVRGFAVAQLRKADDEDLALYLVQLVQALKFEGLKSDTADVSESPLAEFLVARSIRNPLLGNLFHWYLMVECEDKVWGKLYAKAAYQFIGALMETSDGTHRRDTLRRQGELVGALVGISKEVRSSKEARAKKVSRLQSILSDPKNGLVSFPPLALPLDPSAQVTGIIHEHASVFRSVLSPLRISFRCTDGSEYPVIFKTGDDLRQDQLCIQMVTLMDRLLRKENLDLKLTPYRVLATGVDHGLVQFVPNLAIAAILADYGGSLLNYLREHNRDDAAEFGVSKAAMDSYIRSCAGYSVVTYLLGVGDRHLDNLLLTPDGRLFHVDYSFILGRDPKPFPPPIKLCREMVEAMGGTGHPLFGQFRSYCFVAFTIIRRSANLILNLMSLMVESKLPDIAMEPDKAVWKVQEKFRLDLTEEEAIAFFETVINDSVGALFPQVMEFAHQMAQYFRS</sequence>
<dbReference type="InterPro" id="IPR018936">
    <property type="entry name" value="PI3/4_kinase_CS"/>
</dbReference>
<gene>
    <name evidence="11" type="ORF">M427DRAFT_131841</name>
</gene>
<dbReference type="GO" id="GO:0051365">
    <property type="term" value="P:cellular response to potassium ion starvation"/>
    <property type="evidence" value="ECO:0007669"/>
    <property type="project" value="EnsemblFungi"/>
</dbReference>
<dbReference type="GO" id="GO:0005777">
    <property type="term" value="C:peroxisome"/>
    <property type="evidence" value="ECO:0007669"/>
    <property type="project" value="EnsemblFungi"/>
</dbReference>
<organism evidence="11 12">
    <name type="scientific">Gonapodya prolifera (strain JEL478)</name>
    <name type="common">Monoblepharis prolifera</name>
    <dbReference type="NCBI Taxonomy" id="1344416"/>
    <lineage>
        <taxon>Eukaryota</taxon>
        <taxon>Fungi</taxon>
        <taxon>Fungi incertae sedis</taxon>
        <taxon>Chytridiomycota</taxon>
        <taxon>Chytridiomycota incertae sedis</taxon>
        <taxon>Monoblepharidomycetes</taxon>
        <taxon>Monoblepharidales</taxon>
        <taxon>Gonapodyaceae</taxon>
        <taxon>Gonapodya</taxon>
    </lineage>
</organism>
<dbReference type="PROSITE" id="PS50290">
    <property type="entry name" value="PI3_4_KINASE_3"/>
    <property type="match status" value="1"/>
</dbReference>
<dbReference type="SUPFAM" id="SSF48371">
    <property type="entry name" value="ARM repeat"/>
    <property type="match status" value="1"/>
</dbReference>
<dbReference type="GO" id="GO:0071561">
    <property type="term" value="C:nucleus-vacuole junction"/>
    <property type="evidence" value="ECO:0007669"/>
    <property type="project" value="EnsemblFungi"/>
</dbReference>
<dbReference type="InterPro" id="IPR002420">
    <property type="entry name" value="PI3K-type_C2_dom"/>
</dbReference>
<keyword evidence="5 7" id="KW-0067">ATP-binding</keyword>
<dbReference type="PIRSF" id="PIRSF000587">
    <property type="entry name" value="PI3K_Vps34"/>
    <property type="match status" value="1"/>
</dbReference>
<dbReference type="SUPFAM" id="SSF56112">
    <property type="entry name" value="Protein kinase-like (PK-like)"/>
    <property type="match status" value="1"/>
</dbReference>
<dbReference type="STRING" id="1344416.A0A139AT54"/>
<dbReference type="GO" id="GO:0000425">
    <property type="term" value="P:pexophagy"/>
    <property type="evidence" value="ECO:0007669"/>
    <property type="project" value="EnsemblFungi"/>
</dbReference>
<evidence type="ECO:0000256" key="5">
    <source>
        <dbReference type="ARBA" id="ARBA00022840"/>
    </source>
</evidence>
<dbReference type="PANTHER" id="PTHR10048">
    <property type="entry name" value="PHOSPHATIDYLINOSITOL KINASE"/>
    <property type="match status" value="1"/>
</dbReference>
<dbReference type="SMART" id="SM00145">
    <property type="entry name" value="PI3Ka"/>
    <property type="match status" value="1"/>
</dbReference>
<keyword evidence="3 7" id="KW-0547">Nucleotide-binding</keyword>
<dbReference type="OMA" id="LHKFAQY"/>
<evidence type="ECO:0000256" key="7">
    <source>
        <dbReference type="PIRNR" id="PIRNR000587"/>
    </source>
</evidence>
<evidence type="ECO:0000256" key="6">
    <source>
        <dbReference type="ARBA" id="ARBA00023985"/>
    </source>
</evidence>
<dbReference type="CDD" id="cd00870">
    <property type="entry name" value="PI3Ka_III"/>
    <property type="match status" value="1"/>
</dbReference>
<protein>
    <recommendedName>
        <fullName evidence="7">Phosphatidylinositol 3-kinase VPS34</fullName>
        <ecNumber evidence="7">2.7.1.137</ecNumber>
    </recommendedName>
</protein>
<evidence type="ECO:0000259" key="10">
    <source>
        <dbReference type="PROSITE" id="PS51547"/>
    </source>
</evidence>
<dbReference type="InterPro" id="IPR057756">
    <property type="entry name" value="PI3-kinase_type3/VPS34_cat"/>
</dbReference>
<evidence type="ECO:0000256" key="1">
    <source>
        <dbReference type="ARBA" id="ARBA00006209"/>
    </source>
</evidence>
<keyword evidence="2 7" id="KW-0808">Transferase</keyword>
<evidence type="ECO:0000256" key="4">
    <source>
        <dbReference type="ARBA" id="ARBA00022777"/>
    </source>
</evidence>
<dbReference type="InterPro" id="IPR008290">
    <property type="entry name" value="PI3K_Vps34"/>
</dbReference>
<dbReference type="GO" id="GO:0004672">
    <property type="term" value="F:protein kinase activity"/>
    <property type="evidence" value="ECO:0007669"/>
    <property type="project" value="EnsemblFungi"/>
</dbReference>
<evidence type="ECO:0000256" key="2">
    <source>
        <dbReference type="ARBA" id="ARBA00022679"/>
    </source>
</evidence>
<dbReference type="InterPro" id="IPR000403">
    <property type="entry name" value="PI3/4_kinase_cat_dom"/>
</dbReference>
<dbReference type="PROSITE" id="PS00916">
    <property type="entry name" value="PI3_4_KINASE_2"/>
    <property type="match status" value="1"/>
</dbReference>
<evidence type="ECO:0000313" key="12">
    <source>
        <dbReference type="Proteomes" id="UP000070544"/>
    </source>
</evidence>
<dbReference type="SUPFAM" id="SSF49562">
    <property type="entry name" value="C2 domain (Calcium/lipid-binding domain, CaLB)"/>
    <property type="match status" value="1"/>
</dbReference>
<evidence type="ECO:0000256" key="3">
    <source>
        <dbReference type="ARBA" id="ARBA00022741"/>
    </source>
</evidence>
<dbReference type="GO" id="GO:0000407">
    <property type="term" value="C:phagophore assembly site"/>
    <property type="evidence" value="ECO:0007669"/>
    <property type="project" value="EnsemblFungi"/>
</dbReference>
<dbReference type="SMART" id="SM00146">
    <property type="entry name" value="PI3Kc"/>
    <property type="match status" value="1"/>
</dbReference>
<evidence type="ECO:0000259" key="8">
    <source>
        <dbReference type="PROSITE" id="PS50290"/>
    </source>
</evidence>
<dbReference type="OrthoDB" id="67688at2759"/>
<evidence type="ECO:0000313" key="11">
    <source>
        <dbReference type="EMBL" id="KXS19899.1"/>
    </source>
</evidence>
<dbReference type="Pfam" id="PF00792">
    <property type="entry name" value="PI3K_C2"/>
    <property type="match status" value="1"/>
</dbReference>
<dbReference type="FunFam" id="1.10.1070.11:FF:000002">
    <property type="entry name" value="Phosphatidylinositol 3-kinase catalytic subunit type 3"/>
    <property type="match status" value="1"/>
</dbReference>
<dbReference type="Pfam" id="PF00613">
    <property type="entry name" value="PI3Ka"/>
    <property type="match status" value="1"/>
</dbReference>
<reference evidence="11 12" key="1">
    <citation type="journal article" date="2015" name="Genome Biol. Evol.">
        <title>Phylogenomic analyses indicate that early fungi evolved digesting cell walls of algal ancestors of land plants.</title>
        <authorList>
            <person name="Chang Y."/>
            <person name="Wang S."/>
            <person name="Sekimoto S."/>
            <person name="Aerts A.L."/>
            <person name="Choi C."/>
            <person name="Clum A."/>
            <person name="LaButti K.M."/>
            <person name="Lindquist E.A."/>
            <person name="Yee Ngan C."/>
            <person name="Ohm R.A."/>
            <person name="Salamov A.A."/>
            <person name="Grigoriev I.V."/>
            <person name="Spatafora J.W."/>
            <person name="Berbee M.L."/>
        </authorList>
    </citation>
    <scope>NUCLEOTIDE SEQUENCE [LARGE SCALE GENOMIC DNA]</scope>
    <source>
        <strain evidence="11 12">JEL478</strain>
    </source>
</reference>
<dbReference type="GO" id="GO:0048015">
    <property type="term" value="P:phosphatidylinositol-mediated signaling"/>
    <property type="evidence" value="ECO:0007669"/>
    <property type="project" value="TreeGrafter"/>
</dbReference>
<keyword evidence="4 7" id="KW-0418">Kinase</keyword>
<dbReference type="Gene3D" id="3.30.1010.10">
    <property type="entry name" value="Phosphatidylinositol 3-kinase Catalytic Subunit, Chain A, domain 4"/>
    <property type="match status" value="1"/>
</dbReference>
<dbReference type="PROSITE" id="PS00915">
    <property type="entry name" value="PI3_4_KINASE_1"/>
    <property type="match status" value="1"/>
</dbReference>
<dbReference type="GO" id="GO:0016303">
    <property type="term" value="F:1-phosphatidylinositol-3-kinase activity"/>
    <property type="evidence" value="ECO:0007669"/>
    <property type="project" value="UniProtKB-UniRule"/>
</dbReference>
<dbReference type="AlphaFoldDB" id="A0A139AT54"/>
<dbReference type="GO" id="GO:0034271">
    <property type="term" value="C:phosphatidylinositol 3-kinase complex, class III, type I"/>
    <property type="evidence" value="ECO:0007669"/>
    <property type="project" value="EnsemblFungi"/>
</dbReference>
<dbReference type="SMART" id="SM00142">
    <property type="entry name" value="PI3K_C2"/>
    <property type="match status" value="1"/>
</dbReference>
<dbReference type="PROSITE" id="PS51547">
    <property type="entry name" value="C2_PI3K"/>
    <property type="match status" value="1"/>
</dbReference>
<dbReference type="Gene3D" id="1.10.1070.11">
    <property type="entry name" value="Phosphatidylinositol 3-/4-kinase, catalytic domain"/>
    <property type="match status" value="1"/>
</dbReference>
<dbReference type="EMBL" id="KQ965737">
    <property type="protein sequence ID" value="KXS19899.1"/>
    <property type="molecule type" value="Genomic_DNA"/>
</dbReference>
<keyword evidence="12" id="KW-1185">Reference proteome</keyword>
<dbReference type="GO" id="GO:0000045">
    <property type="term" value="P:autophagosome assembly"/>
    <property type="evidence" value="ECO:0007669"/>
    <property type="project" value="TreeGrafter"/>
</dbReference>